<gene>
    <name evidence="1" type="ORF">PQR08_06310</name>
</gene>
<proteinExistence type="predicted"/>
<comment type="caution">
    <text evidence="1">The sequence shown here is derived from an EMBL/GenBank/DDBJ whole genome shotgun (WGS) entry which is preliminary data.</text>
</comment>
<protein>
    <submittedName>
        <fullName evidence="1">Uncharacterized protein</fullName>
    </submittedName>
</protein>
<evidence type="ECO:0000313" key="2">
    <source>
        <dbReference type="Proteomes" id="UP001629462"/>
    </source>
</evidence>
<reference evidence="1 2" key="1">
    <citation type="journal article" date="2024" name="Chem. Sci.">
        <title>Discovery of megapolipeptins by genome mining of a Burkholderiales bacteria collection.</title>
        <authorList>
            <person name="Paulo B.S."/>
            <person name="Recchia M.J.J."/>
            <person name="Lee S."/>
            <person name="Fergusson C.H."/>
            <person name="Romanowski S.B."/>
            <person name="Hernandez A."/>
            <person name="Krull N."/>
            <person name="Liu D.Y."/>
            <person name="Cavanagh H."/>
            <person name="Bos A."/>
            <person name="Gray C.A."/>
            <person name="Murphy B.T."/>
            <person name="Linington R.G."/>
            <person name="Eustaquio A.S."/>
        </authorList>
    </citation>
    <scope>NUCLEOTIDE SEQUENCE [LARGE SCALE GENOMIC DNA]</scope>
    <source>
        <strain evidence="1 2">RL17-374-BIF-D</strain>
    </source>
</reference>
<organism evidence="1 2">
    <name type="scientific">Caballeronia jiangsuensis</name>
    <dbReference type="NCBI Taxonomy" id="1458357"/>
    <lineage>
        <taxon>Bacteria</taxon>
        <taxon>Pseudomonadati</taxon>
        <taxon>Pseudomonadota</taxon>
        <taxon>Betaproteobacteria</taxon>
        <taxon>Burkholderiales</taxon>
        <taxon>Burkholderiaceae</taxon>
        <taxon>Caballeronia</taxon>
    </lineage>
</organism>
<evidence type="ECO:0000313" key="1">
    <source>
        <dbReference type="EMBL" id="MFM0517035.1"/>
    </source>
</evidence>
<dbReference type="Proteomes" id="UP001629462">
    <property type="component" value="Unassembled WGS sequence"/>
</dbReference>
<name>A0ABW9CIV0_9BURK</name>
<dbReference type="EMBL" id="JAQQDB010000004">
    <property type="protein sequence ID" value="MFM0517035.1"/>
    <property type="molecule type" value="Genomic_DNA"/>
</dbReference>
<accession>A0ABW9CIV0</accession>
<sequence>MFKARIHENPAATHHVLHKALELYALNSEQCPFLRNSNSELSRAFRHAPFMKNAYRRELIVVQRDAGVCAQSVI</sequence>
<keyword evidence="2" id="KW-1185">Reference proteome</keyword>
<dbReference type="RefSeq" id="WP_250485148.1">
    <property type="nucleotide sequence ID" value="NZ_JAQQDB010000004.1"/>
</dbReference>